<keyword evidence="2" id="KW-1185">Reference proteome</keyword>
<accession>A0ABN2YHA4</accession>
<dbReference type="EMBL" id="BAAAQQ010000012">
    <property type="protein sequence ID" value="GAA2127240.1"/>
    <property type="molecule type" value="Genomic_DNA"/>
</dbReference>
<gene>
    <name evidence="1" type="ORF">GCM10009843_26450</name>
</gene>
<evidence type="ECO:0000313" key="2">
    <source>
        <dbReference type="Proteomes" id="UP001500575"/>
    </source>
</evidence>
<evidence type="ECO:0008006" key="3">
    <source>
        <dbReference type="Google" id="ProtNLM"/>
    </source>
</evidence>
<protein>
    <recommendedName>
        <fullName evidence="3">PqqD family peptide modification chaperone</fullName>
    </recommendedName>
</protein>
<reference evidence="1 2" key="1">
    <citation type="journal article" date="2019" name="Int. J. Syst. Evol. Microbiol.">
        <title>The Global Catalogue of Microorganisms (GCM) 10K type strain sequencing project: providing services to taxonomists for standard genome sequencing and annotation.</title>
        <authorList>
            <consortium name="The Broad Institute Genomics Platform"/>
            <consortium name="The Broad Institute Genome Sequencing Center for Infectious Disease"/>
            <person name="Wu L."/>
            <person name="Ma J."/>
        </authorList>
    </citation>
    <scope>NUCLEOTIDE SEQUENCE [LARGE SCALE GENOMIC DNA]</scope>
    <source>
        <strain evidence="1 2">JCM 16021</strain>
    </source>
</reference>
<dbReference type="RefSeq" id="WP_344304230.1">
    <property type="nucleotide sequence ID" value="NZ_BAAAQQ010000012.1"/>
</dbReference>
<dbReference type="InterPro" id="IPR008792">
    <property type="entry name" value="PQQD"/>
</dbReference>
<sequence length="358" mass="37354">MAPATDVEALPGPVLPSATRTTVELGVLGARVRVVLGAAAGATLDERWARCRPETGAVHVDEVTLPQTDLPLSPEMEQRLTERVNLAGIAHAATDHVLLHAAGLAAADGSVLGLVAPSGTGKTTAAIHLSTNGFGYVTDETLAIGADLRVRPWPKPLALVDPWGGPKRLRGPDDLGLGRFAGQLRLTRLVALERDPSCSRSELLPMSTAEAITLLVGQSSSLWRLPTPLRRLESTLFAVGGLRRLRYAEIEEAAPVLEGLLAHDFAPAPCLAPSSLRVFASPVRDALAVDGGLADFSEHGQVHLAGVGAEVWRAALGGVAFDDLVAAVAGRVGHHPDARKLVSAALDDLASCGLIKVE</sequence>
<dbReference type="SUPFAM" id="SSF53795">
    <property type="entry name" value="PEP carboxykinase-like"/>
    <property type="match status" value="1"/>
</dbReference>
<name>A0ABN2YHA4_9ACTN</name>
<evidence type="ECO:0000313" key="1">
    <source>
        <dbReference type="EMBL" id="GAA2127240.1"/>
    </source>
</evidence>
<comment type="caution">
    <text evidence="1">The sequence shown here is derived from an EMBL/GenBank/DDBJ whole genome shotgun (WGS) entry which is preliminary data.</text>
</comment>
<organism evidence="1 2">
    <name type="scientific">Nocardioides bigeumensis</name>
    <dbReference type="NCBI Taxonomy" id="433657"/>
    <lineage>
        <taxon>Bacteria</taxon>
        <taxon>Bacillati</taxon>
        <taxon>Actinomycetota</taxon>
        <taxon>Actinomycetes</taxon>
        <taxon>Propionibacteriales</taxon>
        <taxon>Nocardioidaceae</taxon>
        <taxon>Nocardioides</taxon>
    </lineage>
</organism>
<dbReference type="Pfam" id="PF05402">
    <property type="entry name" value="PqqD"/>
    <property type="match status" value="1"/>
</dbReference>
<proteinExistence type="predicted"/>
<dbReference type="Proteomes" id="UP001500575">
    <property type="component" value="Unassembled WGS sequence"/>
</dbReference>